<sequence length="286" mass="32026">MSVPQPGSEYKGPTDLVIVCCHATYIGDGSGNPSPPVDERQWILAPFQQSSASSIGVGEQETFIQHAIQGLHAARRRDTMVVFSGGMTASDRVSEARSYRDALSDYIETGLLSQYTDNREALDSIVCEEWATDSYQNLLFSVLKFRQHHRRYPRNVTVITHAFKAPRFLDLHAPAIKWPADRIRVQGMNPPFTAAELAETEAGERERGYALFVNDPYGVMSPLADKRQQRRWEEELALKSIGIGEGVLEAEVESLLRWKGGQSGREIFPVTEGELTWPFSSEIKLP</sequence>
<evidence type="ECO:0000313" key="2">
    <source>
        <dbReference type="Proteomes" id="UP001320706"/>
    </source>
</evidence>
<reference evidence="1" key="1">
    <citation type="submission" date="2024-02" db="EMBL/GenBank/DDBJ databases">
        <title>Metagenome Assembled Genome of Zalaria obscura JY119.</title>
        <authorList>
            <person name="Vighnesh L."/>
            <person name="Jagadeeshwari U."/>
            <person name="Venkata Ramana C."/>
            <person name="Sasikala C."/>
        </authorList>
    </citation>
    <scope>NUCLEOTIDE SEQUENCE</scope>
    <source>
        <strain evidence="1">JY119</strain>
    </source>
</reference>
<dbReference type="Proteomes" id="UP001320706">
    <property type="component" value="Unassembled WGS sequence"/>
</dbReference>
<name>A0ACC3SFD7_9PEZI</name>
<protein>
    <submittedName>
        <fullName evidence="1">Uncharacterized protein</fullName>
    </submittedName>
</protein>
<comment type="caution">
    <text evidence="1">The sequence shown here is derived from an EMBL/GenBank/DDBJ whole genome shotgun (WGS) entry which is preliminary data.</text>
</comment>
<dbReference type="EMBL" id="JAMKPW020000021">
    <property type="protein sequence ID" value="KAK8207647.1"/>
    <property type="molecule type" value="Genomic_DNA"/>
</dbReference>
<evidence type="ECO:0000313" key="1">
    <source>
        <dbReference type="EMBL" id="KAK8207647.1"/>
    </source>
</evidence>
<accession>A0ACC3SFD7</accession>
<proteinExistence type="predicted"/>
<gene>
    <name evidence="1" type="ORF">M8818_004301</name>
</gene>
<keyword evidence="2" id="KW-1185">Reference proteome</keyword>
<organism evidence="1 2">
    <name type="scientific">Zalaria obscura</name>
    <dbReference type="NCBI Taxonomy" id="2024903"/>
    <lineage>
        <taxon>Eukaryota</taxon>
        <taxon>Fungi</taxon>
        <taxon>Dikarya</taxon>
        <taxon>Ascomycota</taxon>
        <taxon>Pezizomycotina</taxon>
        <taxon>Dothideomycetes</taxon>
        <taxon>Dothideomycetidae</taxon>
        <taxon>Dothideales</taxon>
        <taxon>Zalariaceae</taxon>
        <taxon>Zalaria</taxon>
    </lineage>
</organism>